<proteinExistence type="predicted"/>
<accession>A0A5F8A0B0</accession>
<dbReference type="STRING" id="9544.ENSMMUP00000071332"/>
<evidence type="ECO:0000256" key="4">
    <source>
        <dbReference type="ARBA" id="ARBA00022859"/>
    </source>
</evidence>
<keyword evidence="3 6" id="KW-0732">Signal</keyword>
<evidence type="ECO:0000256" key="3">
    <source>
        <dbReference type="ARBA" id="ARBA00022729"/>
    </source>
</evidence>
<dbReference type="PANTHER" id="PTHR23268:SF38">
    <property type="entry name" value="T CELL RECEPTOR BETA VARIABLE 14"/>
    <property type="match status" value="1"/>
</dbReference>
<reference evidence="9" key="1">
    <citation type="journal article" date="2007" name="Science">
        <title>Evolutionary and biomedical insights from the rhesus macaque genome.</title>
        <authorList>
            <person name="Gibbs R.A."/>
            <person name="Rogers J."/>
            <person name="Katze M.G."/>
            <person name="Bumgarner R."/>
            <person name="Weinstock G.M."/>
            <person name="Mardis E.R."/>
            <person name="Remington K.A."/>
            <person name="Strausberg R.L."/>
            <person name="Venter J.C."/>
            <person name="Wilson R.K."/>
            <person name="Batzer M.A."/>
            <person name="Bustamante C.D."/>
            <person name="Eichler E.E."/>
            <person name="Hahn M.W."/>
            <person name="Hardison R.C."/>
            <person name="Makova K.D."/>
            <person name="Miller W."/>
            <person name="Milosavljevic A."/>
            <person name="Palermo R.E."/>
            <person name="Siepel A."/>
            <person name="Sikela J.M."/>
            <person name="Attaway T."/>
            <person name="Bell S."/>
            <person name="Bernard K.E."/>
            <person name="Buhay C.J."/>
            <person name="Chandrabose M.N."/>
            <person name="Dao M."/>
            <person name="Davis C."/>
            <person name="Delehaunty K.D."/>
            <person name="Ding Y."/>
            <person name="Dinh H.H."/>
            <person name="Dugan-Rocha S."/>
            <person name="Fulton L.A."/>
            <person name="Gabisi R.A."/>
            <person name="Garner T.T."/>
            <person name="Godfrey J."/>
            <person name="Hawes A.C."/>
            <person name="Hernandez J."/>
            <person name="Hines S."/>
            <person name="Holder M."/>
            <person name="Hume J."/>
            <person name="Jhangiani S.N."/>
            <person name="Joshi V."/>
            <person name="Khan Z.M."/>
            <person name="Kirkness E.F."/>
            <person name="Cree A."/>
            <person name="Fowler R.G."/>
            <person name="Lee S."/>
            <person name="Lewis L.R."/>
            <person name="Li Z."/>
            <person name="Liu Y.-S."/>
            <person name="Moore S.M."/>
            <person name="Muzny D."/>
            <person name="Nazareth L.V."/>
            <person name="Ngo D.N."/>
            <person name="Okwuonu G.O."/>
            <person name="Pai G."/>
            <person name="Parker D."/>
            <person name="Paul H.A."/>
            <person name="Pfannkoch C."/>
            <person name="Pohl C.S."/>
            <person name="Rogers Y.-H.C."/>
            <person name="Ruiz S.J."/>
            <person name="Sabo A."/>
            <person name="Santibanez J."/>
            <person name="Schneider B.W."/>
            <person name="Smith S.M."/>
            <person name="Sodergren E."/>
            <person name="Svatek A.F."/>
            <person name="Utterback T.R."/>
            <person name="Vattathil S."/>
            <person name="Warren W."/>
            <person name="White C.S."/>
            <person name="Chinwalla A.T."/>
            <person name="Feng Y."/>
            <person name="Halpern A.L."/>
            <person name="Hillier L.W."/>
            <person name="Huang X."/>
            <person name="Minx P."/>
            <person name="Nelson J.O."/>
            <person name="Pepin K.H."/>
            <person name="Qin X."/>
            <person name="Sutton G.G."/>
            <person name="Venter E."/>
            <person name="Walenz B.P."/>
            <person name="Wallis J.W."/>
            <person name="Worley K.C."/>
            <person name="Yang S.-P."/>
            <person name="Jones S.M."/>
            <person name="Marra M.A."/>
            <person name="Rocchi M."/>
            <person name="Schein J.E."/>
            <person name="Baertsch R."/>
            <person name="Clarke L."/>
            <person name="Csuros M."/>
            <person name="Glasscock J."/>
            <person name="Harris R.A."/>
            <person name="Havlak P."/>
            <person name="Jackson A.R."/>
            <person name="Jiang H."/>
            <person name="Liu Y."/>
            <person name="Messina D.N."/>
            <person name="Shen Y."/>
            <person name="Song H.X.-Z."/>
            <person name="Wylie T."/>
            <person name="Zhang L."/>
            <person name="Birney E."/>
            <person name="Han K."/>
            <person name="Konkel M.K."/>
            <person name="Lee J."/>
            <person name="Smit A.F.A."/>
            <person name="Ullmer B."/>
            <person name="Wang H."/>
            <person name="Xing J."/>
            <person name="Burhans R."/>
            <person name="Cheng Z."/>
            <person name="Karro J.E."/>
            <person name="Ma J."/>
            <person name="Raney B."/>
            <person name="She X."/>
            <person name="Cox M.J."/>
            <person name="Demuth J.P."/>
            <person name="Dumas L.J."/>
            <person name="Han S.-G."/>
            <person name="Hopkins J."/>
            <person name="Karimpour-Fard A."/>
            <person name="Kim Y.H."/>
            <person name="Pollack J.R."/>
            <person name="Vinar T."/>
            <person name="Addo-Quaye C."/>
            <person name="Degenhardt J."/>
            <person name="Denby A."/>
            <person name="Hubisz M.J."/>
            <person name="Indap A."/>
            <person name="Kosiol C."/>
            <person name="Lahn B.T."/>
            <person name="Lawson H.A."/>
            <person name="Marklein A."/>
            <person name="Nielsen R."/>
            <person name="Vallender E.J."/>
            <person name="Clark A.G."/>
            <person name="Ferguson B."/>
            <person name="Hernandez R.D."/>
            <person name="Hirani K."/>
            <person name="Kehrer-Sawatzki H."/>
            <person name="Kolb J."/>
            <person name="Patil S."/>
            <person name="Pu L.-L."/>
            <person name="Ren Y."/>
            <person name="Smith D.G."/>
            <person name="Wheeler D.A."/>
            <person name="Schenck I."/>
            <person name="Ball E.V."/>
            <person name="Chen R."/>
            <person name="Cooper D.N."/>
            <person name="Giardine B."/>
            <person name="Hsu F."/>
            <person name="Kent W.J."/>
            <person name="Lesk A."/>
            <person name="Nelson D.L."/>
            <person name="O'brien W.E."/>
            <person name="Pruefer K."/>
            <person name="Stenson P.D."/>
            <person name="Wallace J.C."/>
            <person name="Ke H."/>
            <person name="Liu X.-M."/>
            <person name="Wang P."/>
            <person name="Xiang A.P."/>
            <person name="Yang F."/>
            <person name="Barber G.P."/>
            <person name="Haussler D."/>
            <person name="Karolchik D."/>
            <person name="Kern A.D."/>
            <person name="Kuhn R.M."/>
            <person name="Smith K.E."/>
            <person name="Zwieg A.S."/>
        </authorList>
    </citation>
    <scope>NUCLEOTIDE SEQUENCE [LARGE SCALE GENOMIC DNA]</scope>
    <source>
        <strain evidence="9">17573</strain>
    </source>
</reference>
<dbReference type="GO" id="GO:0002376">
    <property type="term" value="P:immune system process"/>
    <property type="evidence" value="ECO:0007669"/>
    <property type="project" value="UniProtKB-KW"/>
</dbReference>
<dbReference type="OMA" id="YLYWYRR"/>
<evidence type="ECO:0000256" key="2">
    <source>
        <dbReference type="ARBA" id="ARBA00022475"/>
    </source>
</evidence>
<dbReference type="InterPro" id="IPR050413">
    <property type="entry name" value="TCR_beta_variable"/>
</dbReference>
<reference evidence="8" key="3">
    <citation type="submission" date="2025-08" db="UniProtKB">
        <authorList>
            <consortium name="Ensembl"/>
        </authorList>
    </citation>
    <scope>IDENTIFICATION</scope>
    <source>
        <strain evidence="8">17573</strain>
    </source>
</reference>
<dbReference type="InParanoid" id="A0A5F8A0B0"/>
<dbReference type="SMART" id="SM00409">
    <property type="entry name" value="IG"/>
    <property type="match status" value="1"/>
</dbReference>
<dbReference type="InterPro" id="IPR013783">
    <property type="entry name" value="Ig-like_fold"/>
</dbReference>
<evidence type="ECO:0000256" key="1">
    <source>
        <dbReference type="ARBA" id="ARBA00004236"/>
    </source>
</evidence>
<dbReference type="SUPFAM" id="SSF48726">
    <property type="entry name" value="Immunoglobulin"/>
    <property type="match status" value="1"/>
</dbReference>
<comment type="subcellular location">
    <subcellularLocation>
        <location evidence="1">Cell membrane</location>
    </subcellularLocation>
</comment>
<feature type="signal peptide" evidence="6">
    <location>
        <begin position="1"/>
        <end position="28"/>
    </location>
</feature>
<sequence length="191" mass="21551">MIYLGPAMVSRLLSLVSLCLLGAKHTEAGVTQFPSHRVIEKGQAVTLRCDPISGHDYLYWYRRVMGKEIKFLIYFLRASMQDESGMPNKRFSAERTGGTYSTLKVQPAELEDSGVYFCASSQDTVLHSHVLAVQNHSLLLSTHSRPKGRLSLCLLPQGRGDKEPELTHEIQEYSKKIWMKILVVWGISEVL</sequence>
<dbReference type="PROSITE" id="PS50835">
    <property type="entry name" value="IG_LIKE"/>
    <property type="match status" value="1"/>
</dbReference>
<name>A0A5F8A0B0_MACMU</name>
<evidence type="ECO:0000256" key="6">
    <source>
        <dbReference type="SAM" id="SignalP"/>
    </source>
</evidence>
<dbReference type="GeneTree" id="ENSGT00940000154460"/>
<evidence type="ECO:0000259" key="7">
    <source>
        <dbReference type="PROSITE" id="PS50835"/>
    </source>
</evidence>
<dbReference type="CDD" id="cd05899">
    <property type="entry name" value="IgV_TCR_beta"/>
    <property type="match status" value="1"/>
</dbReference>
<dbReference type="GO" id="GO:0005886">
    <property type="term" value="C:plasma membrane"/>
    <property type="evidence" value="ECO:0000318"/>
    <property type="project" value="GO_Central"/>
</dbReference>
<keyword evidence="2" id="KW-1003">Cell membrane</keyword>
<dbReference type="Gene3D" id="2.60.40.10">
    <property type="entry name" value="Immunoglobulins"/>
    <property type="match status" value="1"/>
</dbReference>
<evidence type="ECO:0000256" key="5">
    <source>
        <dbReference type="ARBA" id="ARBA00023136"/>
    </source>
</evidence>
<dbReference type="InterPro" id="IPR007110">
    <property type="entry name" value="Ig-like_dom"/>
</dbReference>
<dbReference type="VEuPathDB" id="HostDB:ENSMMUG00000050269"/>
<dbReference type="AlphaFoldDB" id="A0A5F8A0B0"/>
<dbReference type="InterPro" id="IPR003599">
    <property type="entry name" value="Ig_sub"/>
</dbReference>
<organism evidence="8 9">
    <name type="scientific">Macaca mulatta</name>
    <name type="common">Rhesus macaque</name>
    <dbReference type="NCBI Taxonomy" id="9544"/>
    <lineage>
        <taxon>Eukaryota</taxon>
        <taxon>Metazoa</taxon>
        <taxon>Chordata</taxon>
        <taxon>Craniata</taxon>
        <taxon>Vertebrata</taxon>
        <taxon>Euteleostomi</taxon>
        <taxon>Mammalia</taxon>
        <taxon>Eutheria</taxon>
        <taxon>Euarchontoglires</taxon>
        <taxon>Primates</taxon>
        <taxon>Haplorrhini</taxon>
        <taxon>Catarrhini</taxon>
        <taxon>Cercopithecidae</taxon>
        <taxon>Cercopithecinae</taxon>
        <taxon>Macaca</taxon>
    </lineage>
</organism>
<dbReference type="InterPro" id="IPR013106">
    <property type="entry name" value="Ig_V-set"/>
</dbReference>
<dbReference type="SMR" id="A0A5F8A0B0"/>
<feature type="chain" id="PRO_5023858931" evidence="6">
    <location>
        <begin position="29"/>
        <end position="191"/>
    </location>
</feature>
<dbReference type="Ensembl" id="ENSMMUT00000106304.1">
    <property type="protein sequence ID" value="ENSMMUP00000071332.1"/>
    <property type="gene ID" value="ENSMMUG00000050269.1"/>
</dbReference>
<dbReference type="FunCoup" id="A0A5F8A0B0">
    <property type="interactions" value="321"/>
</dbReference>
<reference evidence="8" key="2">
    <citation type="submission" date="2019-01" db="EMBL/GenBank/DDBJ databases">
        <authorList>
            <person name="Graves T."/>
            <person name="Eichler E.E."/>
            <person name="Wilson R.K."/>
        </authorList>
    </citation>
    <scope>NUCLEOTIDE SEQUENCE [LARGE SCALE GENOMIC DNA]</scope>
    <source>
        <strain evidence="8">17573</strain>
    </source>
</reference>
<feature type="domain" description="Ig-like" evidence="7">
    <location>
        <begin position="28"/>
        <end position="134"/>
    </location>
</feature>
<keyword evidence="5" id="KW-0472">Membrane</keyword>
<protein>
    <submittedName>
        <fullName evidence="8">T cell receptor beta variable 14</fullName>
    </submittedName>
</protein>
<dbReference type="PANTHER" id="PTHR23268">
    <property type="entry name" value="T-CELL RECEPTOR BETA CHAIN"/>
    <property type="match status" value="1"/>
</dbReference>
<evidence type="ECO:0000313" key="9">
    <source>
        <dbReference type="Proteomes" id="UP000006718"/>
    </source>
</evidence>
<reference evidence="8" key="4">
    <citation type="submission" date="2025-09" db="UniProtKB">
        <authorList>
            <consortium name="Ensembl"/>
        </authorList>
    </citation>
    <scope>IDENTIFICATION</scope>
    <source>
        <strain evidence="8">17573</strain>
    </source>
</reference>
<dbReference type="Pfam" id="PF07686">
    <property type="entry name" value="V-set"/>
    <property type="match status" value="1"/>
</dbReference>
<keyword evidence="4" id="KW-0391">Immunity</keyword>
<keyword evidence="9" id="KW-1185">Reference proteome</keyword>
<evidence type="ECO:0000313" key="8">
    <source>
        <dbReference type="Ensembl" id="ENSMMUP00000071332.1"/>
    </source>
</evidence>
<dbReference type="InterPro" id="IPR036179">
    <property type="entry name" value="Ig-like_dom_sf"/>
</dbReference>
<dbReference type="GO" id="GO:0007166">
    <property type="term" value="P:cell surface receptor signaling pathway"/>
    <property type="evidence" value="ECO:0000318"/>
    <property type="project" value="GO_Central"/>
</dbReference>
<dbReference type="Proteomes" id="UP000006718">
    <property type="component" value="Chromosome 3"/>
</dbReference>